<evidence type="ECO:0000313" key="2">
    <source>
        <dbReference type="Proteomes" id="UP000789508"/>
    </source>
</evidence>
<feature type="non-terminal residue" evidence="1">
    <location>
        <position position="1"/>
    </location>
</feature>
<dbReference type="OrthoDB" id="2397143at2759"/>
<proteinExistence type="predicted"/>
<dbReference type="EMBL" id="CAJVPS010024103">
    <property type="protein sequence ID" value="CAG8715365.1"/>
    <property type="molecule type" value="Genomic_DNA"/>
</dbReference>
<sequence>LYLLESYFIGDKVLHYRSSLEGTHKNKLEEKWEGPFIIYDVLGKGTYKLRTLDNKVLKQKVHGNRLKRYTPRAEDSDIVPCDLAGAR</sequence>
<dbReference type="AlphaFoldDB" id="A0A9N9I032"/>
<comment type="caution">
    <text evidence="1">The sequence shown here is derived from an EMBL/GenBank/DDBJ whole genome shotgun (WGS) entry which is preliminary data.</text>
</comment>
<keyword evidence="2" id="KW-1185">Reference proteome</keyword>
<name>A0A9N9I032_9GLOM</name>
<reference evidence="1" key="1">
    <citation type="submission" date="2021-06" db="EMBL/GenBank/DDBJ databases">
        <authorList>
            <person name="Kallberg Y."/>
            <person name="Tangrot J."/>
            <person name="Rosling A."/>
        </authorList>
    </citation>
    <scope>NUCLEOTIDE SEQUENCE</scope>
    <source>
        <strain evidence="1">FL130A</strain>
    </source>
</reference>
<organism evidence="1 2">
    <name type="scientific">Ambispora leptoticha</name>
    <dbReference type="NCBI Taxonomy" id="144679"/>
    <lineage>
        <taxon>Eukaryota</taxon>
        <taxon>Fungi</taxon>
        <taxon>Fungi incertae sedis</taxon>
        <taxon>Mucoromycota</taxon>
        <taxon>Glomeromycotina</taxon>
        <taxon>Glomeromycetes</taxon>
        <taxon>Archaeosporales</taxon>
        <taxon>Ambisporaceae</taxon>
        <taxon>Ambispora</taxon>
    </lineage>
</organism>
<protein>
    <submittedName>
        <fullName evidence="1">7346_t:CDS:1</fullName>
    </submittedName>
</protein>
<accession>A0A9N9I032</accession>
<gene>
    <name evidence="1" type="ORF">ALEPTO_LOCUS12051</name>
</gene>
<evidence type="ECO:0000313" key="1">
    <source>
        <dbReference type="EMBL" id="CAG8715365.1"/>
    </source>
</evidence>
<dbReference type="Proteomes" id="UP000789508">
    <property type="component" value="Unassembled WGS sequence"/>
</dbReference>